<proteinExistence type="predicted"/>
<dbReference type="EMBL" id="VSSQ01039382">
    <property type="protein sequence ID" value="MPM92443.1"/>
    <property type="molecule type" value="Genomic_DNA"/>
</dbReference>
<dbReference type="InterPro" id="IPR052509">
    <property type="entry name" value="Metal_resp_DNA-bind_regulator"/>
</dbReference>
<evidence type="ECO:0000313" key="3">
    <source>
        <dbReference type="EMBL" id="MPM92443.1"/>
    </source>
</evidence>
<sequence>MIDVESVKKLMPLTETSFYVLISLLEPLHGYGIMQKVEHLSKGRILFGPGTLYGAMNNLQSLGLIHLYTEAGDQDRRKVYLITEKGNTLLRLEMARLEEMLKNARALIQKAERGEGNEC</sequence>
<evidence type="ECO:0000256" key="1">
    <source>
        <dbReference type="SAM" id="Coils"/>
    </source>
</evidence>
<dbReference type="SUPFAM" id="SSF46785">
    <property type="entry name" value="Winged helix' DNA-binding domain"/>
    <property type="match status" value="1"/>
</dbReference>
<evidence type="ECO:0000259" key="2">
    <source>
        <dbReference type="Pfam" id="PF03551"/>
    </source>
</evidence>
<feature type="coiled-coil region" evidence="1">
    <location>
        <begin position="87"/>
        <end position="117"/>
    </location>
</feature>
<protein>
    <recommendedName>
        <fullName evidence="2">Transcription regulator PadR N-terminal domain-containing protein</fullName>
    </recommendedName>
</protein>
<dbReference type="PANTHER" id="PTHR33169">
    <property type="entry name" value="PADR-FAMILY TRANSCRIPTIONAL REGULATOR"/>
    <property type="match status" value="1"/>
</dbReference>
<dbReference type="Pfam" id="PF03551">
    <property type="entry name" value="PadR"/>
    <property type="match status" value="1"/>
</dbReference>
<dbReference type="InterPro" id="IPR036390">
    <property type="entry name" value="WH_DNA-bd_sf"/>
</dbReference>
<dbReference type="InterPro" id="IPR005149">
    <property type="entry name" value="Tscrpt_reg_PadR_N"/>
</dbReference>
<organism evidence="3">
    <name type="scientific">bioreactor metagenome</name>
    <dbReference type="NCBI Taxonomy" id="1076179"/>
    <lineage>
        <taxon>unclassified sequences</taxon>
        <taxon>metagenomes</taxon>
        <taxon>ecological metagenomes</taxon>
    </lineage>
</organism>
<gene>
    <name evidence="3" type="ORF">SDC9_139578</name>
</gene>
<reference evidence="3" key="1">
    <citation type="submission" date="2019-08" db="EMBL/GenBank/DDBJ databases">
        <authorList>
            <person name="Kucharzyk K."/>
            <person name="Murdoch R.W."/>
            <person name="Higgins S."/>
            <person name="Loffler F."/>
        </authorList>
    </citation>
    <scope>NUCLEOTIDE SEQUENCE</scope>
</reference>
<keyword evidence="1" id="KW-0175">Coiled coil</keyword>
<dbReference type="InterPro" id="IPR036388">
    <property type="entry name" value="WH-like_DNA-bd_sf"/>
</dbReference>
<feature type="domain" description="Transcription regulator PadR N-terminal" evidence="2">
    <location>
        <begin position="26"/>
        <end position="90"/>
    </location>
</feature>
<dbReference type="Gene3D" id="1.10.10.10">
    <property type="entry name" value="Winged helix-like DNA-binding domain superfamily/Winged helix DNA-binding domain"/>
    <property type="match status" value="1"/>
</dbReference>
<comment type="caution">
    <text evidence="3">The sequence shown here is derived from an EMBL/GenBank/DDBJ whole genome shotgun (WGS) entry which is preliminary data.</text>
</comment>
<accession>A0A645DV29</accession>
<name>A0A645DV29_9ZZZZ</name>
<dbReference type="AlphaFoldDB" id="A0A645DV29"/>
<dbReference type="PANTHER" id="PTHR33169:SF13">
    <property type="entry name" value="PADR-FAMILY TRANSCRIPTIONAL REGULATOR"/>
    <property type="match status" value="1"/>
</dbReference>